<keyword evidence="4" id="KW-1185">Reference proteome</keyword>
<comment type="cofactor">
    <cofactor evidence="2">
        <name>a divalent metal cation</name>
        <dbReference type="ChEBI" id="CHEBI:60240"/>
    </cofactor>
</comment>
<dbReference type="GO" id="GO:0051252">
    <property type="term" value="P:regulation of RNA metabolic process"/>
    <property type="evidence" value="ECO:0007669"/>
    <property type="project" value="InterPro"/>
</dbReference>
<keyword evidence="1 2" id="KW-0479">Metal-binding</keyword>
<comment type="subunit">
    <text evidence="2">Homotrimer.</text>
</comment>
<proteinExistence type="inferred from homology"/>
<reference evidence="3" key="2">
    <citation type="submission" date="2023-08" db="EMBL/GenBank/DDBJ databases">
        <authorList>
            <person name="Luo J."/>
        </authorList>
    </citation>
    <scope>NUCLEOTIDE SEQUENCE</scope>
    <source>
        <strain evidence="3">DSM 25064</strain>
    </source>
</reference>
<evidence type="ECO:0000256" key="2">
    <source>
        <dbReference type="RuleBase" id="RU004338"/>
    </source>
</evidence>
<dbReference type="EMBL" id="JAUUUU010000006">
    <property type="protein sequence ID" value="MDP1521330.1"/>
    <property type="molecule type" value="Genomic_DNA"/>
</dbReference>
<organism evidence="3 4">
    <name type="scientific">Porticoccus litoralis</name>
    <dbReference type="NCBI Taxonomy" id="434086"/>
    <lineage>
        <taxon>Bacteria</taxon>
        <taxon>Pseudomonadati</taxon>
        <taxon>Pseudomonadota</taxon>
        <taxon>Gammaproteobacteria</taxon>
        <taxon>Cellvibrionales</taxon>
        <taxon>Porticoccaceae</taxon>
        <taxon>Porticoccus</taxon>
    </lineage>
</organism>
<keyword evidence="2" id="KW-0456">Lyase</keyword>
<dbReference type="Proteomes" id="UP001178354">
    <property type="component" value="Unassembled WGS sequence"/>
</dbReference>
<dbReference type="EC" id="4.1.1.112" evidence="2"/>
<dbReference type="NCBIfam" id="NF009134">
    <property type="entry name" value="PRK12487.1"/>
    <property type="match status" value="1"/>
</dbReference>
<evidence type="ECO:0000313" key="4">
    <source>
        <dbReference type="Proteomes" id="UP001178354"/>
    </source>
</evidence>
<comment type="function">
    <text evidence="2">Catalyzes the aldol cleavage of 4-hydroxy-4-methyl-2-oxoglutarate (HMG) into 2 molecules of pyruvate. Also contains a secondary oxaloacetate (OAA) decarboxylase activity due to the common pyruvate enolate transition state formed following C-C bond cleavage in the retro-aldol and decarboxylation reactions.</text>
</comment>
<dbReference type="InterPro" id="IPR010203">
    <property type="entry name" value="RraA"/>
</dbReference>
<dbReference type="NCBIfam" id="NF006875">
    <property type="entry name" value="PRK09372.1"/>
    <property type="match status" value="1"/>
</dbReference>
<evidence type="ECO:0000313" key="3">
    <source>
        <dbReference type="EMBL" id="MDP1521330.1"/>
    </source>
</evidence>
<dbReference type="SUPFAM" id="SSF89562">
    <property type="entry name" value="RraA-like"/>
    <property type="match status" value="1"/>
</dbReference>
<dbReference type="AlphaFoldDB" id="A0AAW8B980"/>
<keyword evidence="1" id="KW-0460">Magnesium</keyword>
<dbReference type="PANTHER" id="PTHR33254">
    <property type="entry name" value="4-HYDROXY-4-METHYL-2-OXOGLUTARATE ALDOLASE 3-RELATED"/>
    <property type="match status" value="1"/>
</dbReference>
<protein>
    <recommendedName>
        <fullName evidence="2">4-hydroxy-4-methyl-2-oxoglutarate aldolase</fullName>
        <shortName evidence="2">HMG aldolase</shortName>
        <ecNumber evidence="2">4.1.1.112</ecNumber>
        <ecNumber evidence="2">4.1.3.17</ecNumber>
    </recommendedName>
    <alternativeName>
        <fullName evidence="2">Oxaloacetate decarboxylase</fullName>
    </alternativeName>
</protein>
<dbReference type="EC" id="4.1.3.17" evidence="2"/>
<dbReference type="GO" id="GO:0046872">
    <property type="term" value="F:metal ion binding"/>
    <property type="evidence" value="ECO:0007669"/>
    <property type="project" value="UniProtKB-KW"/>
</dbReference>
<accession>A0AAW8B980</accession>
<dbReference type="Pfam" id="PF03737">
    <property type="entry name" value="RraA-like"/>
    <property type="match status" value="1"/>
</dbReference>
<dbReference type="PANTHER" id="PTHR33254:SF29">
    <property type="entry name" value="REGULATOR OF RIBONUCLEASE ACTIVITY A"/>
    <property type="match status" value="1"/>
</dbReference>
<dbReference type="GO" id="GO:0008948">
    <property type="term" value="F:oxaloacetate decarboxylase activity"/>
    <property type="evidence" value="ECO:0007669"/>
    <property type="project" value="UniProtKB-EC"/>
</dbReference>
<gene>
    <name evidence="3" type="primary">rraA</name>
    <name evidence="3" type="ORF">Q8A57_10140</name>
</gene>
<sequence>MSFSTPDLCDDNPELVRVLEPMLANFGGRDSFCGEIVTIKCHEDNSLVKENAAKPGHGKVMVVDGGGSMRRALLGDMIAENAVKNGWEGLVIFGCVRDVDALAELDLGVQALGSIPLKTDKRGIGDLNVPVTFGGVTFVPGEYVYADNNGVLVSASALLYTSHLFRT</sequence>
<reference evidence="3" key="1">
    <citation type="journal article" date="2010" name="Int. J. Syst. Evol. Microbiol.">
        <title>Porticoccus litoralis gen. nov., sp. nov., a gammaproteobacterium isolated from the Yellow Sea.</title>
        <authorList>
            <person name="Oh H.M."/>
            <person name="Kim H."/>
            <person name="Kim K.M."/>
            <person name="Min G.S."/>
            <person name="Cho J.C."/>
        </authorList>
    </citation>
    <scope>NUCLEOTIDE SEQUENCE</scope>
    <source>
        <strain evidence="3">DSM 25064</strain>
    </source>
</reference>
<dbReference type="RefSeq" id="WP_305170993.1">
    <property type="nucleotide sequence ID" value="NZ_JAUUUU010000006.1"/>
</dbReference>
<comment type="catalytic activity">
    <reaction evidence="2">
        <text>oxaloacetate + H(+) = pyruvate + CO2</text>
        <dbReference type="Rhea" id="RHEA:15641"/>
        <dbReference type="ChEBI" id="CHEBI:15361"/>
        <dbReference type="ChEBI" id="CHEBI:15378"/>
        <dbReference type="ChEBI" id="CHEBI:16452"/>
        <dbReference type="ChEBI" id="CHEBI:16526"/>
        <dbReference type="EC" id="4.1.1.112"/>
    </reaction>
</comment>
<comment type="caution">
    <text evidence="3">The sequence shown here is derived from an EMBL/GenBank/DDBJ whole genome shotgun (WGS) entry which is preliminary data.</text>
</comment>
<feature type="binding site" evidence="1">
    <location>
        <begin position="75"/>
        <end position="78"/>
    </location>
    <ligand>
        <name>substrate</name>
    </ligand>
</feature>
<name>A0AAW8B980_9GAMM</name>
<dbReference type="InterPro" id="IPR005493">
    <property type="entry name" value="RraA/RraA-like"/>
</dbReference>
<dbReference type="InterPro" id="IPR036704">
    <property type="entry name" value="RraA/RraA-like_sf"/>
</dbReference>
<feature type="binding site" evidence="1">
    <location>
        <position position="98"/>
    </location>
    <ligand>
        <name>Mg(2+)</name>
        <dbReference type="ChEBI" id="CHEBI:18420"/>
    </ligand>
</feature>
<comment type="similarity">
    <text evidence="2">Belongs to the class II aldolase/RraA-like family.</text>
</comment>
<feature type="binding site" evidence="1">
    <location>
        <position position="97"/>
    </location>
    <ligand>
        <name>substrate</name>
    </ligand>
</feature>
<dbReference type="Gene3D" id="3.50.30.40">
    <property type="entry name" value="Ribonuclease E inhibitor RraA/RraA-like"/>
    <property type="match status" value="1"/>
</dbReference>
<evidence type="ECO:0000256" key="1">
    <source>
        <dbReference type="PIRSR" id="PIRSR605493-1"/>
    </source>
</evidence>
<comment type="cofactor">
    <cofactor evidence="1">
        <name>Mg(2+)</name>
        <dbReference type="ChEBI" id="CHEBI:18420"/>
    </cofactor>
</comment>
<dbReference type="CDD" id="cd16841">
    <property type="entry name" value="RraA_family"/>
    <property type="match status" value="1"/>
</dbReference>
<comment type="catalytic activity">
    <reaction evidence="2">
        <text>4-hydroxy-4-methyl-2-oxoglutarate = 2 pyruvate</text>
        <dbReference type="Rhea" id="RHEA:22748"/>
        <dbReference type="ChEBI" id="CHEBI:15361"/>
        <dbReference type="ChEBI" id="CHEBI:58276"/>
        <dbReference type="EC" id="4.1.3.17"/>
    </reaction>
</comment>
<dbReference type="GO" id="GO:0047443">
    <property type="term" value="F:4-hydroxy-4-methyl-2-oxoglutarate aldolase activity"/>
    <property type="evidence" value="ECO:0007669"/>
    <property type="project" value="UniProtKB-EC"/>
</dbReference>
<dbReference type="NCBIfam" id="TIGR01935">
    <property type="entry name" value="NOT-MenG"/>
    <property type="match status" value="1"/>
</dbReference>
<dbReference type="GO" id="GO:0008428">
    <property type="term" value="F:ribonuclease inhibitor activity"/>
    <property type="evidence" value="ECO:0007669"/>
    <property type="project" value="InterPro"/>
</dbReference>